<feature type="compositionally biased region" description="Low complexity" evidence="1">
    <location>
        <begin position="100"/>
        <end position="119"/>
    </location>
</feature>
<accession>A0A6V8H209</accession>
<gene>
    <name evidence="2" type="ORF">TCE0_015f02730</name>
</gene>
<dbReference type="AlphaFoldDB" id="A0A6V8H209"/>
<protein>
    <submittedName>
        <fullName evidence="2">Uncharacterized protein</fullName>
    </submittedName>
</protein>
<evidence type="ECO:0000313" key="2">
    <source>
        <dbReference type="EMBL" id="GAM34866.1"/>
    </source>
</evidence>
<dbReference type="Proteomes" id="UP000053095">
    <property type="component" value="Unassembled WGS sequence"/>
</dbReference>
<comment type="caution">
    <text evidence="2">The sequence shown here is derived from an EMBL/GenBank/DDBJ whole genome shotgun (WGS) entry which is preliminary data.</text>
</comment>
<feature type="region of interest" description="Disordered" evidence="1">
    <location>
        <begin position="99"/>
        <end position="145"/>
    </location>
</feature>
<sequence length="145" mass="16374">MNRMASSRFIEILDNTTAQQHQISSSDVKLEDVLADQEATPVVTVVADFAGAEDEEVEKVYIERWIWAVICLSVSPLMGWVGNEFSSVEALWSQFENVMGAEEGQQQQAQQQQQQQGQDNRGDGEEEEEGDDDVDVKQEDEYEAR</sequence>
<evidence type="ECO:0000313" key="3">
    <source>
        <dbReference type="Proteomes" id="UP000053095"/>
    </source>
</evidence>
<organism evidence="2 3">
    <name type="scientific">Talaromyces pinophilus</name>
    <name type="common">Penicillium pinophilum</name>
    <dbReference type="NCBI Taxonomy" id="128442"/>
    <lineage>
        <taxon>Eukaryota</taxon>
        <taxon>Fungi</taxon>
        <taxon>Dikarya</taxon>
        <taxon>Ascomycota</taxon>
        <taxon>Pezizomycotina</taxon>
        <taxon>Eurotiomycetes</taxon>
        <taxon>Eurotiomycetidae</taxon>
        <taxon>Eurotiales</taxon>
        <taxon>Trichocomaceae</taxon>
        <taxon>Talaromyces</taxon>
        <taxon>Talaromyces sect. Talaromyces</taxon>
    </lineage>
</organism>
<feature type="compositionally biased region" description="Basic and acidic residues" evidence="1">
    <location>
        <begin position="135"/>
        <end position="145"/>
    </location>
</feature>
<keyword evidence="3" id="KW-1185">Reference proteome</keyword>
<proteinExistence type="predicted"/>
<name>A0A6V8H209_TALPI</name>
<dbReference type="EMBL" id="DF933811">
    <property type="protein sequence ID" value="GAM34866.1"/>
    <property type="molecule type" value="Genomic_DNA"/>
</dbReference>
<evidence type="ECO:0000256" key="1">
    <source>
        <dbReference type="SAM" id="MobiDB-lite"/>
    </source>
</evidence>
<feature type="compositionally biased region" description="Acidic residues" evidence="1">
    <location>
        <begin position="124"/>
        <end position="134"/>
    </location>
</feature>
<reference evidence="3" key="1">
    <citation type="journal article" date="2015" name="Genome Announc.">
        <title>Draft genome sequence of Talaromyces cellulolyticus strain Y-94, a source of lignocellulosic biomass-degrading enzymes.</title>
        <authorList>
            <person name="Fujii T."/>
            <person name="Koike H."/>
            <person name="Sawayama S."/>
            <person name="Yano S."/>
            <person name="Inoue H."/>
        </authorList>
    </citation>
    <scope>NUCLEOTIDE SEQUENCE [LARGE SCALE GENOMIC DNA]</scope>
    <source>
        <strain evidence="3">Y-94</strain>
    </source>
</reference>